<reference evidence="3" key="1">
    <citation type="submission" date="2016-10" db="EMBL/GenBank/DDBJ databases">
        <authorList>
            <person name="Varghese N."/>
            <person name="Submissions S."/>
        </authorList>
    </citation>
    <scope>NUCLEOTIDE SEQUENCE [LARGE SCALE GENOMIC DNA]</scope>
    <source>
        <strain evidence="3">DSM 15363</strain>
    </source>
</reference>
<dbReference type="EMBL" id="FNCZ01000006">
    <property type="protein sequence ID" value="SDH99642.1"/>
    <property type="molecule type" value="Genomic_DNA"/>
</dbReference>
<evidence type="ECO:0000256" key="1">
    <source>
        <dbReference type="SAM" id="Phobius"/>
    </source>
</evidence>
<keyword evidence="1" id="KW-1133">Transmembrane helix</keyword>
<accession>A0A1G8GZ26</accession>
<protein>
    <submittedName>
        <fullName evidence="2">Uncharacterized protein</fullName>
    </submittedName>
</protein>
<keyword evidence="1" id="KW-0472">Membrane</keyword>
<organism evidence="2 3">
    <name type="scientific">Winogradskyella thalassocola</name>
    <dbReference type="NCBI Taxonomy" id="262004"/>
    <lineage>
        <taxon>Bacteria</taxon>
        <taxon>Pseudomonadati</taxon>
        <taxon>Bacteroidota</taxon>
        <taxon>Flavobacteriia</taxon>
        <taxon>Flavobacteriales</taxon>
        <taxon>Flavobacteriaceae</taxon>
        <taxon>Winogradskyella</taxon>
    </lineage>
</organism>
<feature type="transmembrane region" description="Helical" evidence="1">
    <location>
        <begin position="37"/>
        <end position="58"/>
    </location>
</feature>
<dbReference type="Proteomes" id="UP000199492">
    <property type="component" value="Unassembled WGS sequence"/>
</dbReference>
<sequence>MKTSKNKSHKKIYWVLIILSLVIEYLFYSVLKNEFSLFFLVCFSGVPFLLFATGCFGLL</sequence>
<name>A0A1G8GZ26_9FLAO</name>
<keyword evidence="3" id="KW-1185">Reference proteome</keyword>
<feature type="transmembrane region" description="Helical" evidence="1">
    <location>
        <begin position="12"/>
        <end position="31"/>
    </location>
</feature>
<dbReference type="AlphaFoldDB" id="A0A1G8GZ26"/>
<proteinExistence type="predicted"/>
<keyword evidence="1" id="KW-0812">Transmembrane</keyword>
<gene>
    <name evidence="2" type="ORF">SAMN04489796_10674</name>
</gene>
<evidence type="ECO:0000313" key="3">
    <source>
        <dbReference type="Proteomes" id="UP000199492"/>
    </source>
</evidence>
<dbReference type="STRING" id="262004.SAMN04489796_10674"/>
<evidence type="ECO:0000313" key="2">
    <source>
        <dbReference type="EMBL" id="SDH99642.1"/>
    </source>
</evidence>